<reference evidence="1 2" key="1">
    <citation type="submission" date="2014-01" db="EMBL/GenBank/DDBJ databases">
        <authorList>
            <person name="Dobos K."/>
            <person name="Lenaerts A."/>
            <person name="Ordway D."/>
            <person name="DeGroote M.A."/>
            <person name="Parker T."/>
            <person name="Sizemore C."/>
            <person name="Tallon L.J."/>
            <person name="Sadzewicz L.K."/>
            <person name="Sengamalay N."/>
            <person name="Fraser C.M."/>
            <person name="Hine E."/>
            <person name="Shefchek K.A."/>
            <person name="Das S.P."/>
            <person name="Tettelin H."/>
        </authorList>
    </citation>
    <scope>NUCLEOTIDE SEQUENCE [LARGE SCALE GENOMIC DNA]</scope>
    <source>
        <strain evidence="1 2">Harvey</strain>
    </source>
</reference>
<protein>
    <submittedName>
        <fullName evidence="1">Uncharacterized protein</fullName>
    </submittedName>
</protein>
<comment type="caution">
    <text evidence="1">The sequence shown here is derived from an EMBL/GenBank/DDBJ whole genome shotgun (WGS) entry which is preliminary data.</text>
</comment>
<evidence type="ECO:0000313" key="1">
    <source>
        <dbReference type="EMBL" id="EUA93053.1"/>
    </source>
</evidence>
<dbReference type="Proteomes" id="UP000020681">
    <property type="component" value="Unassembled WGS sequence"/>
</dbReference>
<gene>
    <name evidence="1" type="ORF">I551_0458</name>
</gene>
<keyword evidence="2" id="KW-1185">Reference proteome</keyword>
<accession>A0ABN0R7V8</accession>
<organism evidence="1 2">
    <name type="scientific">Mycobacterium ulcerans str. Harvey</name>
    <dbReference type="NCBI Taxonomy" id="1299332"/>
    <lineage>
        <taxon>Bacteria</taxon>
        <taxon>Bacillati</taxon>
        <taxon>Actinomycetota</taxon>
        <taxon>Actinomycetes</taxon>
        <taxon>Mycobacteriales</taxon>
        <taxon>Mycobacteriaceae</taxon>
        <taxon>Mycobacterium</taxon>
        <taxon>Mycobacterium ulcerans group</taxon>
    </lineage>
</organism>
<sequence length="53" mass="5480">MPHDHPASPLSHRLAETGSVAAVANRAATPNGAAFTASCAAGHHRIPHNERMS</sequence>
<name>A0ABN0R7V8_MYCUL</name>
<proteinExistence type="predicted"/>
<evidence type="ECO:0000313" key="2">
    <source>
        <dbReference type="Proteomes" id="UP000020681"/>
    </source>
</evidence>
<dbReference type="EMBL" id="JAOL01000068">
    <property type="protein sequence ID" value="EUA93053.1"/>
    <property type="molecule type" value="Genomic_DNA"/>
</dbReference>